<keyword evidence="1" id="KW-1133">Transmembrane helix</keyword>
<keyword evidence="1" id="KW-0812">Transmembrane</keyword>
<reference evidence="2" key="1">
    <citation type="submission" date="2016-12" db="EMBL/GenBank/DDBJ databases">
        <title>Arsenic respiratory pathways in the anoxic pelagic waters of the Pacific Ocean.</title>
        <authorList>
            <person name="Saunders J.K."/>
            <person name="Fuchsman C.A."/>
            <person name="McKay C."/>
            <person name="Rocap G."/>
        </authorList>
    </citation>
    <scope>NUCLEOTIDE SEQUENCE</scope>
</reference>
<protein>
    <submittedName>
        <fullName evidence="2">Uncharacterized protein</fullName>
    </submittedName>
</protein>
<sequence>MKLGLKMNAADVVIMIGMLVNAIVIVLILWFYVF</sequence>
<evidence type="ECO:0000313" key="2">
    <source>
        <dbReference type="EMBL" id="ART90570.1"/>
    </source>
</evidence>
<name>A0A2P0QJA1_9PROT</name>
<dbReference type="EMBL" id="KY400105">
    <property type="protein sequence ID" value="ART90570.1"/>
    <property type="molecule type" value="Genomic_DNA"/>
</dbReference>
<feature type="transmembrane region" description="Helical" evidence="1">
    <location>
        <begin position="12"/>
        <end position="33"/>
    </location>
</feature>
<dbReference type="AlphaFoldDB" id="A0A2P0QJA1"/>
<evidence type="ECO:0000256" key="1">
    <source>
        <dbReference type="SAM" id="Phobius"/>
    </source>
</evidence>
<accession>A0A2P0QJA1</accession>
<keyword evidence="1" id="KW-0472">Membrane</keyword>
<organism evidence="2">
    <name type="scientific">uncultured Pseudomonadota bacterium</name>
    <dbReference type="NCBI Taxonomy" id="153809"/>
    <lineage>
        <taxon>Bacteria</taxon>
        <taxon>Pseudomonadati</taxon>
        <taxon>Pseudomonadota</taxon>
        <taxon>environmental samples</taxon>
    </lineage>
</organism>
<proteinExistence type="predicted"/>